<protein>
    <submittedName>
        <fullName evidence="2">Uncharacterized protein</fullName>
    </submittedName>
</protein>
<organism evidence="2 3">
    <name type="scientific">Cytospora chrysosperma</name>
    <name type="common">Cytospora canker fungus</name>
    <name type="synonym">Sphaeria chrysosperma</name>
    <dbReference type="NCBI Taxonomy" id="252740"/>
    <lineage>
        <taxon>Eukaryota</taxon>
        <taxon>Fungi</taxon>
        <taxon>Dikarya</taxon>
        <taxon>Ascomycota</taxon>
        <taxon>Pezizomycotina</taxon>
        <taxon>Sordariomycetes</taxon>
        <taxon>Sordariomycetidae</taxon>
        <taxon>Diaporthales</taxon>
        <taxon>Cytosporaceae</taxon>
        <taxon>Cytospora</taxon>
    </lineage>
</organism>
<evidence type="ECO:0000313" key="2">
    <source>
        <dbReference type="EMBL" id="ROV88437.1"/>
    </source>
</evidence>
<sequence length="132" mass="14857">MDDKDEVLQSTEIENSKDKAMAPLWKVFSSRKRPPPAAPQNQGQRETERLTDPNSISSDAVKSLQKIMEKEERRARRNAGAIVLVESQTRVLTPPRSTYSDDEDFIRNIFNDTGIKRDIPPKSNSPESGTTA</sequence>
<dbReference type="EMBL" id="LJZO01000067">
    <property type="protein sequence ID" value="ROV88437.1"/>
    <property type="molecule type" value="Genomic_DNA"/>
</dbReference>
<dbReference type="AlphaFoldDB" id="A0A423VBX9"/>
<gene>
    <name evidence="2" type="ORF">VSDG_09235</name>
</gene>
<evidence type="ECO:0000313" key="3">
    <source>
        <dbReference type="Proteomes" id="UP000284375"/>
    </source>
</evidence>
<feature type="region of interest" description="Disordered" evidence="1">
    <location>
        <begin position="112"/>
        <end position="132"/>
    </location>
</feature>
<feature type="compositionally biased region" description="Polar residues" evidence="1">
    <location>
        <begin position="122"/>
        <end position="132"/>
    </location>
</feature>
<accession>A0A423VBX9</accession>
<name>A0A423VBX9_CYTCH</name>
<dbReference type="Proteomes" id="UP000284375">
    <property type="component" value="Unassembled WGS sequence"/>
</dbReference>
<reference evidence="2 3" key="1">
    <citation type="submission" date="2015-09" db="EMBL/GenBank/DDBJ databases">
        <title>Host preference determinants of Valsa canker pathogens revealed by comparative genomics.</title>
        <authorList>
            <person name="Yin Z."/>
            <person name="Huang L."/>
        </authorList>
    </citation>
    <scope>NUCLEOTIDE SEQUENCE [LARGE SCALE GENOMIC DNA]</scope>
    <source>
        <strain evidence="2 3">YSFL</strain>
    </source>
</reference>
<feature type="region of interest" description="Disordered" evidence="1">
    <location>
        <begin position="1"/>
        <end position="63"/>
    </location>
</feature>
<comment type="caution">
    <text evidence="2">The sequence shown here is derived from an EMBL/GenBank/DDBJ whole genome shotgun (WGS) entry which is preliminary data.</text>
</comment>
<evidence type="ECO:0000256" key="1">
    <source>
        <dbReference type="SAM" id="MobiDB-lite"/>
    </source>
</evidence>
<proteinExistence type="predicted"/>
<keyword evidence="3" id="KW-1185">Reference proteome</keyword>